<keyword evidence="2" id="KW-1185">Reference proteome</keyword>
<proteinExistence type="predicted"/>
<accession>A0A2Z4QF75</accession>
<organism evidence="1 2">
    <name type="scientific">Erwinia phage vB_EamM_Alexandra</name>
    <dbReference type="NCBI Taxonomy" id="2201424"/>
    <lineage>
        <taxon>Viruses</taxon>
        <taxon>Duplodnaviria</taxon>
        <taxon>Heunggongvirae</taxon>
        <taxon>Uroviricota</taxon>
        <taxon>Caudoviricetes</taxon>
        <taxon>Alexandravirus</taxon>
        <taxon>Alexandravirus alexandra</taxon>
    </lineage>
</organism>
<dbReference type="Proteomes" id="UP000251795">
    <property type="component" value="Segment"/>
</dbReference>
<evidence type="ECO:0000313" key="2">
    <source>
        <dbReference type="Proteomes" id="UP000251795"/>
    </source>
</evidence>
<protein>
    <submittedName>
        <fullName evidence="1">Uncharacterized protein</fullName>
    </submittedName>
</protein>
<sequence>MTRKQILMNDVAIVLTMSERRAFLGPKADGFVYLPSKEALTKFEAHIKKYGSRDDYAFIEHRELHSLNSAGIVAIAHAVESDSERPWLWTKEDFRVKLW</sequence>
<gene>
    <name evidence="1" type="ORF">Alexandra_323</name>
</gene>
<dbReference type="EMBL" id="MH248138">
    <property type="protein sequence ID" value="AWY08574.1"/>
    <property type="molecule type" value="Genomic_DNA"/>
</dbReference>
<evidence type="ECO:0000313" key="1">
    <source>
        <dbReference type="EMBL" id="AWY08574.1"/>
    </source>
</evidence>
<reference evidence="1 2" key="1">
    <citation type="submission" date="2018-04" db="EMBL/GenBank/DDBJ databases">
        <authorList>
            <person name="Go L.Y."/>
            <person name="Mitchell J.A."/>
        </authorList>
    </citation>
    <scope>NUCLEOTIDE SEQUENCE [LARGE SCALE GENOMIC DNA]</scope>
</reference>
<name>A0A2Z4QF75_9CAUD</name>